<reference evidence="3 4" key="2">
    <citation type="submission" date="2020-01" db="EMBL/GenBank/DDBJ databases">
        <title>Clostridiaceae sp. nov. isolated from the gut of human by culturomics.</title>
        <authorList>
            <person name="Chang Y."/>
        </authorList>
    </citation>
    <scope>NUCLEOTIDE SEQUENCE [LARGE SCALE GENOMIC DNA]</scope>
    <source>
        <strain evidence="3 4">DONG20-135</strain>
    </source>
</reference>
<feature type="region of interest" description="Disordered" evidence="1">
    <location>
        <begin position="22"/>
        <end position="67"/>
    </location>
</feature>
<organism evidence="3 4">
    <name type="scientific">Copranaerobaculum intestinale</name>
    <dbReference type="NCBI Taxonomy" id="2692629"/>
    <lineage>
        <taxon>Bacteria</taxon>
        <taxon>Bacillati</taxon>
        <taxon>Bacillota</taxon>
        <taxon>Erysipelotrichia</taxon>
        <taxon>Erysipelotrichales</taxon>
        <taxon>Erysipelotrichaceae</taxon>
        <taxon>Copranaerobaculum</taxon>
    </lineage>
</organism>
<gene>
    <name evidence="3" type="ORF">GSF08_06795</name>
</gene>
<keyword evidence="2" id="KW-0732">Signal</keyword>
<feature type="chain" id="PRO_5039341601" evidence="2">
    <location>
        <begin position="19"/>
        <end position="67"/>
    </location>
</feature>
<reference evidence="3 4" key="1">
    <citation type="submission" date="2019-12" db="EMBL/GenBank/DDBJ databases">
        <authorList>
            <person name="Yang R."/>
        </authorList>
    </citation>
    <scope>NUCLEOTIDE SEQUENCE [LARGE SCALE GENOMIC DNA]</scope>
    <source>
        <strain evidence="3 4">DONG20-135</strain>
    </source>
</reference>
<evidence type="ECO:0000256" key="1">
    <source>
        <dbReference type="SAM" id="MobiDB-lite"/>
    </source>
</evidence>
<evidence type="ECO:0000256" key="2">
    <source>
        <dbReference type="SAM" id="SignalP"/>
    </source>
</evidence>
<proteinExistence type="predicted"/>
<sequence>MKLLKVCLAIICMLGLLAGCNDQSSSNSSQKLPPNSNSENSSSKSRNNSEELGPGADVEQTMPDVVK</sequence>
<accession>A0A6N8U6X3</accession>
<feature type="compositionally biased region" description="Low complexity" evidence="1">
    <location>
        <begin position="35"/>
        <end position="46"/>
    </location>
</feature>
<evidence type="ECO:0000313" key="4">
    <source>
        <dbReference type="Proteomes" id="UP000434036"/>
    </source>
</evidence>
<evidence type="ECO:0000313" key="3">
    <source>
        <dbReference type="EMBL" id="MXQ73641.1"/>
    </source>
</evidence>
<feature type="compositionally biased region" description="Polar residues" evidence="1">
    <location>
        <begin position="22"/>
        <end position="34"/>
    </location>
</feature>
<keyword evidence="4" id="KW-1185">Reference proteome</keyword>
<dbReference type="Proteomes" id="UP000434036">
    <property type="component" value="Unassembled WGS sequence"/>
</dbReference>
<protein>
    <submittedName>
        <fullName evidence="3">Uncharacterized protein</fullName>
    </submittedName>
</protein>
<name>A0A6N8U6X3_9FIRM</name>
<feature type="signal peptide" evidence="2">
    <location>
        <begin position="1"/>
        <end position="18"/>
    </location>
</feature>
<comment type="caution">
    <text evidence="3">The sequence shown here is derived from an EMBL/GenBank/DDBJ whole genome shotgun (WGS) entry which is preliminary data.</text>
</comment>
<dbReference type="PROSITE" id="PS51257">
    <property type="entry name" value="PROKAR_LIPOPROTEIN"/>
    <property type="match status" value="1"/>
</dbReference>
<dbReference type="AlphaFoldDB" id="A0A6N8U6X3"/>
<dbReference type="RefSeq" id="WP_160625078.1">
    <property type="nucleotide sequence ID" value="NZ_WUUQ01000002.1"/>
</dbReference>
<dbReference type="EMBL" id="WUUQ01000002">
    <property type="protein sequence ID" value="MXQ73641.1"/>
    <property type="molecule type" value="Genomic_DNA"/>
</dbReference>